<dbReference type="PIR" id="T47496">
    <property type="entry name" value="T47496"/>
</dbReference>
<reference evidence="9 11" key="1">
    <citation type="journal article" date="2000" name="Nature">
        <title>Sequence and analysis of chromosome 3 of the plant Arabidopsis thaliana.</title>
        <authorList>
            <consortium name="European Union Chromosome 3 Arabidopsis Sequencing Consortium"/>
            <consortium name="Institute for Genomic Research"/>
            <consortium name="Kazusa DNA Research Institute"/>
            <person name="Salanoubat M."/>
            <person name="Lemcke K."/>
            <person name="Rieger M."/>
            <person name="Ansorge W."/>
            <person name="Unseld M."/>
            <person name="Fartmann B."/>
            <person name="Valle G."/>
            <person name="Blocker H."/>
            <person name="Perez-Alonso M."/>
            <person name="Obermaier B."/>
            <person name="Delseny M."/>
            <person name="Boutry M."/>
            <person name="Grivell L.A."/>
            <person name="Mache R."/>
            <person name="Puigdomenech P."/>
            <person name="De Simone V."/>
            <person name="Choisne N."/>
            <person name="Artiguenave F."/>
            <person name="Robert C."/>
            <person name="Brottier P."/>
            <person name="Wincker P."/>
            <person name="Cattolico L."/>
            <person name="Weissenbach J."/>
            <person name="Saurin W."/>
            <person name="Quetier F."/>
            <person name="Schafer M."/>
            <person name="Muller-Auer S."/>
            <person name="Gabel C."/>
            <person name="Fuchs M."/>
            <person name="Benes V."/>
            <person name="Wurmbach E."/>
            <person name="Drzonek H."/>
            <person name="Erfle H."/>
            <person name="Jordan N."/>
            <person name="Bangert S."/>
            <person name="Wiedelmann R."/>
            <person name="Kranz H."/>
            <person name="Voss H."/>
            <person name="Holland R."/>
            <person name="Brandt P."/>
            <person name="Nyakatura G."/>
            <person name="Vezzi A."/>
            <person name="D'Angelo M."/>
            <person name="Pallavicini A."/>
            <person name="Toppo S."/>
            <person name="Simionati B."/>
            <person name="Conrad A."/>
            <person name="Hornischer K."/>
            <person name="Kauer G."/>
            <person name="Lohnert T.H."/>
            <person name="Nordsiek G."/>
            <person name="Reichelt J."/>
            <person name="Scharfe M."/>
            <person name="Schon O."/>
            <person name="Bargues M."/>
            <person name="Terol J."/>
            <person name="Climent J."/>
            <person name="Navarro P."/>
            <person name="Collado C."/>
            <person name="Perez-Perez A."/>
            <person name="Ottenwalder B."/>
            <person name="Duchemin D."/>
            <person name="Cooke R."/>
            <person name="Laudie M."/>
            <person name="Berger-Llauro C."/>
            <person name="Purnelle B."/>
            <person name="Masuy D."/>
            <person name="de Haan M."/>
            <person name="Maarse A.C."/>
            <person name="Alcaraz J.P."/>
            <person name="Cottet A."/>
            <person name="Casacuberta E."/>
            <person name="Monfort A."/>
            <person name="Argiriou A."/>
            <person name="flores M."/>
            <person name="Liguori R."/>
            <person name="Vitale D."/>
            <person name="Mannhaupt G."/>
            <person name="Haase D."/>
            <person name="Schoof H."/>
            <person name="Rudd S."/>
            <person name="Zaccaria P."/>
            <person name="Mewes H.W."/>
            <person name="Mayer K.F."/>
            <person name="Kaul S."/>
            <person name="Town C.D."/>
            <person name="Koo H.L."/>
            <person name="Tallon L.J."/>
            <person name="Jenkins J."/>
            <person name="Rooney T."/>
            <person name="Rizzo M."/>
            <person name="Walts A."/>
            <person name="Utterback T."/>
            <person name="Fujii C.Y."/>
            <person name="Shea T.P."/>
            <person name="Creasy T.H."/>
            <person name="Haas B."/>
            <person name="Maiti R."/>
            <person name="Wu D."/>
            <person name="Peterson J."/>
            <person name="Van Aken S."/>
            <person name="Pai G."/>
            <person name="Militscher J."/>
            <person name="Sellers P."/>
            <person name="Gill J.E."/>
            <person name="Feldblyum T.V."/>
            <person name="Preuss D."/>
            <person name="Lin X."/>
            <person name="Nierman W.C."/>
            <person name="Salzberg S.L."/>
            <person name="White O."/>
            <person name="Venter J.C."/>
            <person name="Fraser C.M."/>
            <person name="Kaneko T."/>
            <person name="Nakamura Y."/>
            <person name="Sato S."/>
            <person name="Kato T."/>
            <person name="Asamizu E."/>
            <person name="Sasamoto S."/>
            <person name="Kimura T."/>
            <person name="Idesawa K."/>
            <person name="Kawashima K."/>
            <person name="Kishida Y."/>
            <person name="Kiyokawa C."/>
            <person name="Kohara M."/>
            <person name="Matsumoto M."/>
            <person name="Matsuno A."/>
            <person name="Muraki A."/>
            <person name="Nakayama S."/>
            <person name="Nakazaki N."/>
            <person name="Shinpo S."/>
            <person name="Takeuchi C."/>
            <person name="Wada T."/>
            <person name="Watanabe A."/>
            <person name="Yamada M."/>
            <person name="Yasuda M."/>
            <person name="Tabata S."/>
        </authorList>
    </citation>
    <scope>NUCLEOTIDE SEQUENCE [LARGE SCALE GENOMIC DNA]</scope>
    <source>
        <strain evidence="11">cv. Columbia</strain>
    </source>
</reference>
<dbReference type="ExpressionAtlas" id="Q9M1F1">
    <property type="expression patterns" value="baseline and differential"/>
</dbReference>
<keyword evidence="5" id="KW-0862">Zinc</keyword>
<dbReference type="GO" id="GO:0004523">
    <property type="term" value="F:RNA-DNA hybrid ribonuclease activity"/>
    <property type="evidence" value="ECO:0007669"/>
    <property type="project" value="InterPro"/>
</dbReference>
<dbReference type="InterPro" id="IPR002156">
    <property type="entry name" value="RNaseH_domain"/>
</dbReference>
<reference evidence="10" key="3">
    <citation type="submission" date="2000-02" db="EMBL/GenBank/DDBJ databases">
        <authorList>
            <person name="Jordan N."/>
            <person name="Bangert S."/>
            <person name="Wiedelmann R."/>
            <person name="Voss H."/>
            <person name="Unseld M."/>
            <person name="Mewes H.W."/>
            <person name="Lemcke K."/>
            <person name="Mayer K.F.X."/>
            <person name="Quetier F."/>
            <person name="Salanoubat M."/>
        </authorList>
    </citation>
    <scope>NUCLEOTIDE SEQUENCE</scope>
</reference>
<protein>
    <submittedName>
        <fullName evidence="9">Zinc finger (C3HC4-type RING finger) family protein</fullName>
    </submittedName>
</protein>
<dbReference type="eggNOG" id="KOG1812">
    <property type="taxonomic scope" value="Eukaryota"/>
</dbReference>
<dbReference type="RefSeq" id="NP_190142.1">
    <property type="nucleotide sequence ID" value="NM_114425.1"/>
</dbReference>
<reference evidence="11" key="6">
    <citation type="journal article" date="2017" name="Plant J.">
        <title>Araport11: a complete reannotation of the Arabidopsis thaliana reference genome.</title>
        <authorList>
            <person name="Cheng C.Y."/>
            <person name="Krishnakumar V."/>
            <person name="Chan A.P."/>
            <person name="Thibaud-Nissen F."/>
            <person name="Schobel S."/>
            <person name="Town C.D."/>
        </authorList>
    </citation>
    <scope>GENOME REANNOTATION</scope>
    <source>
        <strain evidence="11">cv. Columbia</strain>
    </source>
</reference>
<dbReference type="Araport" id="AT3G45560"/>
<dbReference type="PANTHER" id="PTHR11685">
    <property type="entry name" value="RBR FAMILY RING FINGER AND IBR DOMAIN-CONTAINING"/>
    <property type="match status" value="1"/>
</dbReference>
<evidence type="ECO:0000256" key="5">
    <source>
        <dbReference type="ARBA" id="ARBA00022833"/>
    </source>
</evidence>
<dbReference type="Gene3D" id="3.30.40.10">
    <property type="entry name" value="Zinc/RING finger domain, C3HC4 (zinc finger)"/>
    <property type="match status" value="1"/>
</dbReference>
<evidence type="ECO:0000256" key="6">
    <source>
        <dbReference type="PROSITE-ProRule" id="PRU00175"/>
    </source>
</evidence>
<reference evidence="9" key="4">
    <citation type="submission" date="2011-02" db="EMBL/GenBank/DDBJ databases">
        <authorList>
            <consortium name="TAIR"/>
            <person name="Swarbreck D."/>
            <person name="Lamesch P."/>
            <person name="Wilks C."/>
            <person name="Huala E."/>
        </authorList>
    </citation>
    <scope>NUCLEOTIDE SEQUENCE</scope>
</reference>
<dbReference type="GO" id="GO:0016567">
    <property type="term" value="P:protein ubiquitination"/>
    <property type="evidence" value="ECO:0007669"/>
    <property type="project" value="InterPro"/>
</dbReference>
<dbReference type="Gene3D" id="3.30.420.10">
    <property type="entry name" value="Ribonuclease H-like superfamily/Ribonuclease H"/>
    <property type="match status" value="1"/>
</dbReference>
<dbReference type="CDD" id="cd16628">
    <property type="entry name" value="RING-HC_RBR_RNF14"/>
    <property type="match status" value="1"/>
</dbReference>
<evidence type="ECO:0000313" key="10">
    <source>
        <dbReference type="EMBL" id="CAB75485.1"/>
    </source>
</evidence>
<evidence type="ECO:0000256" key="1">
    <source>
        <dbReference type="ARBA" id="ARBA00003976"/>
    </source>
</evidence>
<reference evidence="9" key="5">
    <citation type="submission" date="2016-05" db="EMBL/GenBank/DDBJ databases">
        <authorList>
            <person name="Krishnakumar V."/>
            <person name="Cheng C.-Y."/>
            <person name="Chan A.P."/>
            <person name="Schobel S."/>
            <person name="Kim M."/>
            <person name="Ferlanti E.S."/>
            <person name="Belyaeva I."/>
            <person name="Rosen B.D."/>
            <person name="Micklem G."/>
            <person name="Miller J.R."/>
            <person name="Vaughn M."/>
            <person name="Town C.D."/>
        </authorList>
    </citation>
    <scope>NUCLEOTIDE SEQUENCE</scope>
</reference>
<dbReference type="GO" id="GO:0061630">
    <property type="term" value="F:ubiquitin protein ligase activity"/>
    <property type="evidence" value="ECO:0000318"/>
    <property type="project" value="GO_Central"/>
</dbReference>
<evidence type="ECO:0000256" key="2">
    <source>
        <dbReference type="ARBA" id="ARBA00005884"/>
    </source>
</evidence>
<dbReference type="InterPro" id="IPR036397">
    <property type="entry name" value="RNaseH_sf"/>
</dbReference>
<dbReference type="InterPro" id="IPR013083">
    <property type="entry name" value="Znf_RING/FYVE/PHD"/>
</dbReference>
<dbReference type="PROSITE" id="PS00518">
    <property type="entry name" value="ZF_RING_1"/>
    <property type="match status" value="1"/>
</dbReference>
<comment type="function">
    <text evidence="1">Might act as an E3 ubiquitin-protein ligase, or as part of E3 complex, which accepts ubiquitin from specific E2 ubiquitin-conjugating enzymes and then transfers it to substrates.</text>
</comment>
<evidence type="ECO:0000256" key="4">
    <source>
        <dbReference type="ARBA" id="ARBA00022771"/>
    </source>
</evidence>
<dbReference type="SMR" id="Q9M1F1"/>
<dbReference type="FunFam" id="3.30.40.10:FF:000230">
    <property type="entry name" value="RBR-type E3 ubiquitin transferase"/>
    <property type="match status" value="1"/>
</dbReference>
<dbReference type="AlphaFoldDB" id="Q9M1F1"/>
<gene>
    <name evidence="10" type="primary">F9K21.140</name>
    <name evidence="8 9" type="ordered locus">At3g45560</name>
</gene>
<dbReference type="STRING" id="3702.Q9M1F1"/>
<dbReference type="Pfam" id="PF13456">
    <property type="entry name" value="RVT_3"/>
    <property type="match status" value="2"/>
</dbReference>
<evidence type="ECO:0000313" key="8">
    <source>
        <dbReference type="Araport" id="AT3G45560"/>
    </source>
</evidence>
<comment type="similarity">
    <text evidence="2">Belongs to the RBR family. Ariadne subfamily.</text>
</comment>
<dbReference type="TAIR" id="AT3G45560"/>
<evidence type="ECO:0000256" key="3">
    <source>
        <dbReference type="ARBA" id="ARBA00022723"/>
    </source>
</evidence>
<dbReference type="PROSITE" id="PS50089">
    <property type="entry name" value="ZF_RING_2"/>
    <property type="match status" value="1"/>
</dbReference>
<keyword evidence="11" id="KW-1185">Reference proteome</keyword>
<feature type="domain" description="RING-type" evidence="7">
    <location>
        <begin position="155"/>
        <end position="200"/>
    </location>
</feature>
<dbReference type="KEGG" id="ath:AT3G45560"/>
<dbReference type="EMBL" id="CP002686">
    <property type="protein sequence ID" value="AEE78043.1"/>
    <property type="molecule type" value="Genomic_DNA"/>
</dbReference>
<dbReference type="GO" id="GO:0031624">
    <property type="term" value="F:ubiquitin conjugating enzyme binding"/>
    <property type="evidence" value="ECO:0000318"/>
    <property type="project" value="GO_Central"/>
</dbReference>
<evidence type="ECO:0000259" key="7">
    <source>
        <dbReference type="PROSITE" id="PS50089"/>
    </source>
</evidence>
<dbReference type="HOGENOM" id="CLU_542246_0_0_1"/>
<dbReference type="InterPro" id="IPR031128">
    <property type="entry name" value="RNF14_RING-HC_Zfn"/>
</dbReference>
<accession>Q9M1F1</accession>
<dbReference type="GO" id="GO:0005737">
    <property type="term" value="C:cytoplasm"/>
    <property type="evidence" value="ECO:0000318"/>
    <property type="project" value="GO_Central"/>
</dbReference>
<proteinExistence type="inferred from homology"/>
<keyword evidence="3" id="KW-0479">Metal-binding</keyword>
<dbReference type="Proteomes" id="UP000006548">
    <property type="component" value="Chromosome 3"/>
</dbReference>
<dbReference type="GO" id="GO:0008270">
    <property type="term" value="F:zinc ion binding"/>
    <property type="evidence" value="ECO:0007669"/>
    <property type="project" value="UniProtKB-KW"/>
</dbReference>
<dbReference type="GO" id="GO:0000151">
    <property type="term" value="C:ubiquitin ligase complex"/>
    <property type="evidence" value="ECO:0000318"/>
    <property type="project" value="GO_Central"/>
</dbReference>
<evidence type="ECO:0000313" key="9">
    <source>
        <dbReference type="EMBL" id="AEE78043.1"/>
    </source>
</evidence>
<dbReference type="FunFam" id="3.30.420.10:FF:000076">
    <property type="entry name" value="RBR-type E3 ubiquitin transferase"/>
    <property type="match status" value="2"/>
</dbReference>
<name>Q9M1F1_ARATH</name>
<reference evidence="10" key="2">
    <citation type="submission" date="2000-02" db="EMBL/GenBank/DDBJ databases">
        <authorList>
            <person name="EU Arabidopsis sequencing project"/>
        </authorList>
    </citation>
    <scope>NUCLEOTIDE SEQUENCE</scope>
</reference>
<dbReference type="EMBL" id="AL138657">
    <property type="protein sequence ID" value="CAB75485.1"/>
    <property type="molecule type" value="Genomic_DNA"/>
</dbReference>
<dbReference type="InterPro" id="IPR001841">
    <property type="entry name" value="Znf_RING"/>
</dbReference>
<keyword evidence="4 6" id="KW-0863">Zinc-finger</keyword>
<dbReference type="InterPro" id="IPR017907">
    <property type="entry name" value="Znf_RING_CS"/>
</dbReference>
<dbReference type="PaxDb" id="3702-AT3G45560.1"/>
<dbReference type="SUPFAM" id="SSF57850">
    <property type="entry name" value="RING/U-box"/>
    <property type="match status" value="1"/>
</dbReference>
<dbReference type="GO" id="GO:0006511">
    <property type="term" value="P:ubiquitin-dependent protein catabolic process"/>
    <property type="evidence" value="ECO:0000318"/>
    <property type="project" value="GO_Central"/>
</dbReference>
<organism evidence="10">
    <name type="scientific">Arabidopsis thaliana</name>
    <name type="common">Mouse-ear cress</name>
    <dbReference type="NCBI Taxonomy" id="3702"/>
    <lineage>
        <taxon>Eukaryota</taxon>
        <taxon>Viridiplantae</taxon>
        <taxon>Streptophyta</taxon>
        <taxon>Embryophyta</taxon>
        <taxon>Tracheophyta</taxon>
        <taxon>Spermatophyta</taxon>
        <taxon>Magnoliopsida</taxon>
        <taxon>eudicotyledons</taxon>
        <taxon>Gunneridae</taxon>
        <taxon>Pentapetalae</taxon>
        <taxon>rosids</taxon>
        <taxon>malvids</taxon>
        <taxon>Brassicales</taxon>
        <taxon>Brassicaceae</taxon>
        <taxon>Camelineae</taxon>
        <taxon>Arabidopsis</taxon>
    </lineage>
</organism>
<sequence>MYDLKPSPFHMNRLYFKGFVSEETKGFGVAICDQEDKLLYHIKGSRHHDSAITVLEAELTALKRGLIEAVGLGINHISFYCDHDQIFELVMGISVPEQDNIALLMDDVQRIRKQFTSSIPVLMTRNQAKFAYKLAMETIVSEISIDMAPSQRKTCGICFNDDFKAEHMFSVDLCGHQFCVECMTQYIKVRLLEESEMRCPHYQCESKLTVVRCANLLTPELREMWEHRSQKESVVVADKAYCQIECAWLLCQMEFRDGALDVVSLIASAAKFRGITTCRASNTRDADISFATHVEMNGSKEVAFISERRCLWSMALLQGFSERGTTGFAVAICDQENKLLYHTKGSLHHDSTITILEAELTSLKQGLTEAVRLGITYIKIYCDHTKLFDLVMGTSALEDNIALLMDDVHRIRKQLKSSNPILETRTQISMLINLQWKPTELNGVIKRAPSRYIPFAPKPPLKRPPSREKHARQRLVKTIHSPRIISGKIGSFMGLSEMIKENL</sequence>
<dbReference type="InterPro" id="IPR031127">
    <property type="entry name" value="E3_UB_ligase_RBR"/>
</dbReference>
<dbReference type="GO" id="GO:0003676">
    <property type="term" value="F:nucleic acid binding"/>
    <property type="evidence" value="ECO:0007669"/>
    <property type="project" value="InterPro"/>
</dbReference>
<evidence type="ECO:0000313" key="11">
    <source>
        <dbReference type="Proteomes" id="UP000006548"/>
    </source>
</evidence>
<dbReference type="iPTMnet" id="Q9M1F1"/>
<dbReference type="GeneID" id="823698"/>